<dbReference type="EMBL" id="PYVN01000127">
    <property type="protein sequence ID" value="PTB85230.1"/>
    <property type="molecule type" value="Genomic_DNA"/>
</dbReference>
<dbReference type="Gene3D" id="2.40.160.10">
    <property type="entry name" value="Porin"/>
    <property type="match status" value="1"/>
</dbReference>
<dbReference type="Pfam" id="PF07396">
    <property type="entry name" value="Porin_O_P"/>
    <property type="match status" value="1"/>
</dbReference>
<name>A0A2T4CUJ9_9GAMM</name>
<sequence>MPVIETDGKLVVSDRDGNWSFQPIGRVMWDAISVDNDGLYDGTAISDNEGRGTELRRARLGFEGDIYDWSYKFEADFAGGDASIKDAYVGYGNSLTDSTKWGVKLGQSHIAFGYNTKASSKYMSFIDRPFYADSSISPARESGAVFQINDKDYRWLLATSFTSGEIEDGETDIDDADSWAVRGSFVPFMQDEKHMLQVGAGYLTRGNGDDTFRYRQRAVSHITSERPIDTSVAGYDGSSAFTADVLGIYGPFHALAEYVDYTAESSVNSDQDFTGYSVEAGYFLTGESYKWKKGYNSGVSPKSAYGAWQLVARFENIETEGLVGGSMQTEDEADKYTLGINYIPRKNIRLMLNYDKITDLTVNGASSDAEPSALKFRAQAFW</sequence>
<dbReference type="AlphaFoldDB" id="A0A2T4CUJ9"/>
<protein>
    <submittedName>
        <fullName evidence="1">Porin</fullName>
    </submittedName>
</protein>
<organism evidence="1">
    <name type="scientific">Pseudidiomarina aestuarii</name>
    <dbReference type="NCBI Taxonomy" id="624146"/>
    <lineage>
        <taxon>Bacteria</taxon>
        <taxon>Pseudomonadati</taxon>
        <taxon>Pseudomonadota</taxon>
        <taxon>Gammaproteobacteria</taxon>
        <taxon>Alteromonadales</taxon>
        <taxon>Idiomarinaceae</taxon>
        <taxon>Pseudidiomarina</taxon>
    </lineage>
</organism>
<evidence type="ECO:0000313" key="1">
    <source>
        <dbReference type="EMBL" id="PTB85230.1"/>
    </source>
</evidence>
<reference evidence="1" key="1">
    <citation type="submission" date="2018-03" db="EMBL/GenBank/DDBJ databases">
        <title>Cross-interface Injection: A General Nanoliter Liquid Handling Method Applied to Single Cells Genome Amplification Automated Nanoliter Liquid Handling Applied to Single Cell Multiple Displacement Amplification.</title>
        <authorList>
            <person name="Yun J."/>
            <person name="Xu P."/>
            <person name="Xu J."/>
            <person name="Dai X."/>
            <person name="Wang Y."/>
            <person name="Zheng X."/>
            <person name="Cao C."/>
            <person name="Yi Q."/>
            <person name="Zhu Y."/>
            <person name="Wang L."/>
            <person name="Dong Z."/>
            <person name="Huang Y."/>
            <person name="Huang L."/>
            <person name="Du W."/>
        </authorList>
    </citation>
    <scope>NUCLEOTIDE SEQUENCE [LARGE SCALE GENOMIC DNA]</scope>
    <source>
        <strain evidence="1">Z-D3-2</strain>
    </source>
</reference>
<comment type="caution">
    <text evidence="1">The sequence shown here is derived from an EMBL/GenBank/DDBJ whole genome shotgun (WGS) entry which is preliminary data.</text>
</comment>
<gene>
    <name evidence="1" type="ORF">C9940_05455</name>
</gene>
<dbReference type="InterPro" id="IPR023614">
    <property type="entry name" value="Porin_dom_sf"/>
</dbReference>
<accession>A0A2T4CUJ9</accession>
<proteinExistence type="predicted"/>
<dbReference type="SUPFAM" id="SSF56935">
    <property type="entry name" value="Porins"/>
    <property type="match status" value="1"/>
</dbReference>
<dbReference type="InterPro" id="IPR010870">
    <property type="entry name" value="Porin_O/P"/>
</dbReference>